<reference evidence="1 2" key="1">
    <citation type="submission" date="2015-01" db="EMBL/GenBank/DDBJ databases">
        <title>Evolution of Trichinella species and genotypes.</title>
        <authorList>
            <person name="Korhonen P.K."/>
            <person name="Edoardo P."/>
            <person name="Giuseppe L.R."/>
            <person name="Gasser R.B."/>
        </authorList>
    </citation>
    <scope>NUCLEOTIDE SEQUENCE [LARGE SCALE GENOMIC DNA]</scope>
    <source>
        <strain evidence="1">ISS1029</strain>
    </source>
</reference>
<accession>A0A0V1F3F6</accession>
<proteinExistence type="predicted"/>
<dbReference type="EMBL" id="JYDP01006826">
    <property type="protein sequence ID" value="KRY80385.1"/>
    <property type="molecule type" value="Genomic_DNA"/>
</dbReference>
<gene>
    <name evidence="1" type="ORF">T11_2345</name>
</gene>
<evidence type="ECO:0000313" key="2">
    <source>
        <dbReference type="Proteomes" id="UP000055024"/>
    </source>
</evidence>
<dbReference type="AlphaFoldDB" id="A0A0V1F3F6"/>
<sequence>MKSLVKFLGILKYMILSSASIVTERAGLGSP</sequence>
<keyword evidence="2" id="KW-1185">Reference proteome</keyword>
<dbReference type="Proteomes" id="UP000055024">
    <property type="component" value="Unassembled WGS sequence"/>
</dbReference>
<protein>
    <submittedName>
        <fullName evidence="1">Uncharacterized protein</fullName>
    </submittedName>
</protein>
<comment type="caution">
    <text evidence="1">The sequence shown here is derived from an EMBL/GenBank/DDBJ whole genome shotgun (WGS) entry which is preliminary data.</text>
</comment>
<organism evidence="1 2">
    <name type="scientific">Trichinella zimbabwensis</name>
    <dbReference type="NCBI Taxonomy" id="268475"/>
    <lineage>
        <taxon>Eukaryota</taxon>
        <taxon>Metazoa</taxon>
        <taxon>Ecdysozoa</taxon>
        <taxon>Nematoda</taxon>
        <taxon>Enoplea</taxon>
        <taxon>Dorylaimia</taxon>
        <taxon>Trichinellida</taxon>
        <taxon>Trichinellidae</taxon>
        <taxon>Trichinella</taxon>
    </lineage>
</organism>
<evidence type="ECO:0000313" key="1">
    <source>
        <dbReference type="EMBL" id="KRY80385.1"/>
    </source>
</evidence>
<name>A0A0V1F3F6_9BILA</name>